<evidence type="ECO:0000256" key="1">
    <source>
        <dbReference type="SAM" id="Coils"/>
    </source>
</evidence>
<dbReference type="AlphaFoldDB" id="A0A7S1ABV6"/>
<accession>A0A7S1ABV6</accession>
<feature type="coiled-coil region" evidence="1">
    <location>
        <begin position="112"/>
        <end position="145"/>
    </location>
</feature>
<proteinExistence type="predicted"/>
<dbReference type="EMBL" id="HBFQ01033359">
    <property type="protein sequence ID" value="CAD8849137.1"/>
    <property type="molecule type" value="Transcribed_RNA"/>
</dbReference>
<evidence type="ECO:0000313" key="3">
    <source>
        <dbReference type="EMBL" id="CAD8849137.1"/>
    </source>
</evidence>
<protein>
    <submittedName>
        <fullName evidence="3">Uncharacterized protein</fullName>
    </submittedName>
</protein>
<organism evidence="3">
    <name type="scientific">Noctiluca scintillans</name>
    <name type="common">Sea sparkle</name>
    <name type="synonym">Red tide dinoflagellate</name>
    <dbReference type="NCBI Taxonomy" id="2966"/>
    <lineage>
        <taxon>Eukaryota</taxon>
        <taxon>Sar</taxon>
        <taxon>Alveolata</taxon>
        <taxon>Dinophyceae</taxon>
        <taxon>Noctilucales</taxon>
        <taxon>Noctilucaceae</taxon>
        <taxon>Noctiluca</taxon>
    </lineage>
</organism>
<reference evidence="3" key="1">
    <citation type="submission" date="2021-01" db="EMBL/GenBank/DDBJ databases">
        <authorList>
            <person name="Corre E."/>
            <person name="Pelletier E."/>
            <person name="Niang G."/>
            <person name="Scheremetjew M."/>
            <person name="Finn R."/>
            <person name="Kale V."/>
            <person name="Holt S."/>
            <person name="Cochrane G."/>
            <person name="Meng A."/>
            <person name="Brown T."/>
            <person name="Cohen L."/>
        </authorList>
    </citation>
    <scope>NUCLEOTIDE SEQUENCE</scope>
</reference>
<feature type="compositionally biased region" description="Basic and acidic residues" evidence="2">
    <location>
        <begin position="199"/>
        <end position="212"/>
    </location>
</feature>
<keyword evidence="1" id="KW-0175">Coiled coil</keyword>
<gene>
    <name evidence="3" type="ORF">NSCI0253_LOCUS23487</name>
</gene>
<feature type="compositionally biased region" description="Polar residues" evidence="2">
    <location>
        <begin position="213"/>
        <end position="222"/>
    </location>
</feature>
<feature type="region of interest" description="Disordered" evidence="2">
    <location>
        <begin position="188"/>
        <end position="222"/>
    </location>
</feature>
<evidence type="ECO:0000256" key="2">
    <source>
        <dbReference type="SAM" id="MobiDB-lite"/>
    </source>
</evidence>
<sequence>MAQVFGHKQGALGAMGMDGDYGKFRRMVAALDDADFGEALERAKNDVYLANARLEEAGSAEQSNAVSVQQAQHEFEIAQQEVEGVLAREREAVARCGEACGKLRGTVDRVSLSEVQKKLNFLESLAEQQQRVRYLEEKQREALDAVEAAKRAVLEKKQIEKEAWEASRVAMAAVREALKGGGRAGIASKRALVGEQEEPALKKPVPSERDTSVTHNGSVDIH</sequence>
<name>A0A7S1ABV6_NOCSC</name>